<keyword evidence="1" id="KW-0378">Hydrolase</keyword>
<dbReference type="GO" id="GO:0016798">
    <property type="term" value="F:hydrolase activity, acting on glycosyl bonds"/>
    <property type="evidence" value="ECO:0007669"/>
    <property type="project" value="UniProtKB-KW"/>
</dbReference>
<protein>
    <recommendedName>
        <fullName evidence="4">Fibronectin type-III domain-containing protein</fullName>
    </recommendedName>
</protein>
<keyword evidence="2" id="KW-0119">Carbohydrate metabolism</keyword>
<proteinExistence type="predicted"/>
<organism evidence="5 6">
    <name type="scientific">Nocardioides humilatus</name>
    <dbReference type="NCBI Taxonomy" id="2607660"/>
    <lineage>
        <taxon>Bacteria</taxon>
        <taxon>Bacillati</taxon>
        <taxon>Actinomycetota</taxon>
        <taxon>Actinomycetes</taxon>
        <taxon>Propionibacteriales</taxon>
        <taxon>Nocardioidaceae</taxon>
        <taxon>Nocardioides</taxon>
    </lineage>
</organism>
<sequence>PQASRPVMLQRKSPDGWVDLASGNTTATGDFSFTRTMLSTTTTYRVLAPTTTIAGVSYPATYTPSKTVPTQLQSGTLTLADTTPQGSSVKATAVFKPARPGRPVQLQRRDGSNWTLVASGVQANNGSAALPVDTSVARSFTYRAVTTVYQGAAEVITPGKTITIVDTTAPPRPTDVVATPGDQTVRLTWSAVSATDLGGYHVYQATSGTGPWTKLTTTALTTRAYTVTGLTNRTKYWLAVTSIDKTGNESPRSPSATTTPADTTPPPRPTGLTATPGDTTAHLTWNPVTANDLAGYHVYQATTATGPWTKLTTTPVTPTSYDATGLINGTKYWF</sequence>
<reference evidence="5 6" key="2">
    <citation type="submission" date="2019-09" db="EMBL/GenBank/DDBJ databases">
        <authorList>
            <person name="Jin C."/>
        </authorList>
    </citation>
    <scope>NUCLEOTIDE SEQUENCE [LARGE SCALE GENOMIC DNA]</scope>
    <source>
        <strain evidence="5 6">BN130099</strain>
    </source>
</reference>
<evidence type="ECO:0000313" key="5">
    <source>
        <dbReference type="EMBL" id="KAA1415016.1"/>
    </source>
</evidence>
<dbReference type="EMBL" id="VUJV01000013">
    <property type="protein sequence ID" value="KAA1415016.1"/>
    <property type="molecule type" value="Genomic_DNA"/>
</dbReference>
<gene>
    <name evidence="5" type="ORF">F0U44_22040</name>
</gene>
<name>A0A5B1L3M5_9ACTN</name>
<dbReference type="InterPro" id="IPR003961">
    <property type="entry name" value="FN3_dom"/>
</dbReference>
<keyword evidence="2" id="KW-0624">Polysaccharide degradation</keyword>
<dbReference type="PROSITE" id="PS50853">
    <property type="entry name" value="FN3"/>
    <property type="match status" value="2"/>
</dbReference>
<dbReference type="CDD" id="cd00063">
    <property type="entry name" value="FN3"/>
    <property type="match status" value="2"/>
</dbReference>
<dbReference type="SUPFAM" id="SSF49265">
    <property type="entry name" value="Fibronectin type III"/>
    <property type="match status" value="1"/>
</dbReference>
<evidence type="ECO:0000313" key="6">
    <source>
        <dbReference type="Proteomes" id="UP000325003"/>
    </source>
</evidence>
<keyword evidence="1" id="KW-0326">Glycosidase</keyword>
<dbReference type="Proteomes" id="UP000325003">
    <property type="component" value="Unassembled WGS sequence"/>
</dbReference>
<dbReference type="Pfam" id="PF00041">
    <property type="entry name" value="fn3"/>
    <property type="match status" value="1"/>
</dbReference>
<dbReference type="AlphaFoldDB" id="A0A5B1L3M5"/>
<feature type="region of interest" description="Disordered" evidence="3">
    <location>
        <begin position="245"/>
        <end position="279"/>
    </location>
</feature>
<evidence type="ECO:0000259" key="4">
    <source>
        <dbReference type="PROSITE" id="PS50853"/>
    </source>
</evidence>
<reference evidence="5 6" key="1">
    <citation type="submission" date="2019-09" db="EMBL/GenBank/DDBJ databases">
        <title>Nocardioides panacisoli sp. nov., isolated from the soil of a ginseng field.</title>
        <authorList>
            <person name="Cho C."/>
        </authorList>
    </citation>
    <scope>NUCLEOTIDE SEQUENCE [LARGE SCALE GENOMIC DNA]</scope>
    <source>
        <strain evidence="5 6">BN130099</strain>
    </source>
</reference>
<evidence type="ECO:0000256" key="1">
    <source>
        <dbReference type="ARBA" id="ARBA00023295"/>
    </source>
</evidence>
<evidence type="ECO:0000256" key="2">
    <source>
        <dbReference type="ARBA" id="ARBA00023326"/>
    </source>
</evidence>
<feature type="non-terminal residue" evidence="5">
    <location>
        <position position="1"/>
    </location>
</feature>
<feature type="domain" description="Fibronectin type-III" evidence="4">
    <location>
        <begin position="170"/>
        <end position="267"/>
    </location>
</feature>
<dbReference type="SMART" id="SM00060">
    <property type="entry name" value="FN3"/>
    <property type="match status" value="1"/>
</dbReference>
<keyword evidence="6" id="KW-1185">Reference proteome</keyword>
<feature type="compositionally biased region" description="Low complexity" evidence="3">
    <location>
        <begin position="251"/>
        <end position="262"/>
    </location>
</feature>
<accession>A0A5B1L3M5</accession>
<dbReference type="Gene3D" id="2.60.40.10">
    <property type="entry name" value="Immunoglobulins"/>
    <property type="match status" value="2"/>
</dbReference>
<dbReference type="GO" id="GO:0000272">
    <property type="term" value="P:polysaccharide catabolic process"/>
    <property type="evidence" value="ECO:0007669"/>
    <property type="project" value="UniProtKB-KW"/>
</dbReference>
<comment type="caution">
    <text evidence="5">The sequence shown here is derived from an EMBL/GenBank/DDBJ whole genome shotgun (WGS) entry which is preliminary data.</text>
</comment>
<dbReference type="InterPro" id="IPR036116">
    <property type="entry name" value="FN3_sf"/>
</dbReference>
<feature type="domain" description="Fibronectin type-III" evidence="4">
    <location>
        <begin position="268"/>
        <end position="334"/>
    </location>
</feature>
<dbReference type="InterPro" id="IPR013783">
    <property type="entry name" value="Ig-like_fold"/>
</dbReference>
<feature type="non-terminal residue" evidence="5">
    <location>
        <position position="334"/>
    </location>
</feature>
<evidence type="ECO:0000256" key="3">
    <source>
        <dbReference type="SAM" id="MobiDB-lite"/>
    </source>
</evidence>